<protein>
    <submittedName>
        <fullName evidence="1">Uncharacterized protein</fullName>
    </submittedName>
</protein>
<accession>A0ABQ6FC74</accession>
<keyword evidence="2" id="KW-1185">Reference proteome</keyword>
<organism evidence="1 2">
    <name type="scientific">Zoogloea oryzae</name>
    <dbReference type="NCBI Taxonomy" id="310767"/>
    <lineage>
        <taxon>Bacteria</taxon>
        <taxon>Pseudomonadati</taxon>
        <taxon>Pseudomonadota</taxon>
        <taxon>Betaproteobacteria</taxon>
        <taxon>Rhodocyclales</taxon>
        <taxon>Zoogloeaceae</taxon>
        <taxon>Zoogloea</taxon>
    </lineage>
</organism>
<dbReference type="Gene3D" id="3.40.50.2300">
    <property type="match status" value="1"/>
</dbReference>
<dbReference type="SUPFAM" id="SSF52172">
    <property type="entry name" value="CheY-like"/>
    <property type="match status" value="1"/>
</dbReference>
<evidence type="ECO:0000313" key="2">
    <source>
        <dbReference type="Proteomes" id="UP001157167"/>
    </source>
</evidence>
<dbReference type="RefSeq" id="WP_284187573.1">
    <property type="nucleotide sequence ID" value="NZ_BSPX01000021.1"/>
</dbReference>
<sequence length="230" mass="24252">MDRHEVETHLVGDFDDISLHELANREFPMSTAVLFVTTDARVVPPGLVKVAKITDSVEDALRMCASASFGAVFCDAASLANGGSGFRLGRQMRRNGIATPLFLMTNSLLSGMEGMAVASGATGFISRTAAAILDALKSVAMGVVPSAEPALKAVARIDQPLPEIDVVIEGARILLRKYAGPVASMMVDDVLDELYSKHPDGVPVGVFAEAVAAHVNSGKARSDFLRELLA</sequence>
<reference evidence="2" key="1">
    <citation type="journal article" date="2019" name="Int. J. Syst. Evol. Microbiol.">
        <title>The Global Catalogue of Microorganisms (GCM) 10K type strain sequencing project: providing services to taxonomists for standard genome sequencing and annotation.</title>
        <authorList>
            <consortium name="The Broad Institute Genomics Platform"/>
            <consortium name="The Broad Institute Genome Sequencing Center for Infectious Disease"/>
            <person name="Wu L."/>
            <person name="Ma J."/>
        </authorList>
    </citation>
    <scope>NUCLEOTIDE SEQUENCE [LARGE SCALE GENOMIC DNA]</scope>
    <source>
        <strain evidence="2">NBRC 102407</strain>
    </source>
</reference>
<comment type="caution">
    <text evidence="1">The sequence shown here is derived from an EMBL/GenBank/DDBJ whole genome shotgun (WGS) entry which is preliminary data.</text>
</comment>
<dbReference type="Proteomes" id="UP001157167">
    <property type="component" value="Unassembled WGS sequence"/>
</dbReference>
<evidence type="ECO:0000313" key="1">
    <source>
        <dbReference type="EMBL" id="GLT22242.1"/>
    </source>
</evidence>
<name>A0ABQ6FC74_9RHOO</name>
<dbReference type="InterPro" id="IPR011006">
    <property type="entry name" value="CheY-like_superfamily"/>
</dbReference>
<proteinExistence type="predicted"/>
<dbReference type="EMBL" id="BSPX01000021">
    <property type="protein sequence ID" value="GLT22242.1"/>
    <property type="molecule type" value="Genomic_DNA"/>
</dbReference>
<gene>
    <name evidence="1" type="ORF">GCM10007933_17010</name>
</gene>